<dbReference type="Gene3D" id="3.40.640.10">
    <property type="entry name" value="Type I PLP-dependent aspartate aminotransferase-like (Major domain)"/>
    <property type="match status" value="1"/>
</dbReference>
<dbReference type="InterPro" id="IPR015421">
    <property type="entry name" value="PyrdxlP-dep_Trfase_major"/>
</dbReference>
<dbReference type="InterPro" id="IPR015424">
    <property type="entry name" value="PyrdxlP-dep_Trfase"/>
</dbReference>
<evidence type="ECO:0000313" key="7">
    <source>
        <dbReference type="Proteomes" id="UP001597361"/>
    </source>
</evidence>
<dbReference type="InterPro" id="IPR004839">
    <property type="entry name" value="Aminotransferase_I/II_large"/>
</dbReference>
<evidence type="ECO:0000256" key="1">
    <source>
        <dbReference type="ARBA" id="ARBA00001933"/>
    </source>
</evidence>
<dbReference type="GO" id="GO:0008483">
    <property type="term" value="F:transaminase activity"/>
    <property type="evidence" value="ECO:0007669"/>
    <property type="project" value="UniProtKB-KW"/>
</dbReference>
<sequence>MKGFSKRLEEVQEYYFSKKLKEVHTLKAAGKPILNMGIGSPDLPPHAKVVKAICQAAINPEGHGYQGYQGIPRLRESFSDFYKEHYGVNLNPEGEVLPLLGSKEGIMHISMAFLDAGDQVLVPNPGYPTYSSVCKLLQVEPIYFDLVENQNWEPDFGALSKMDLSKVKLMWVNYPNMPTGAKASKALFGKLVEFGKKNDIIIVHDNPYSFILEEKPLSIFAVEGAMDVALELNSLSKTANMAGWRVGMVGGKKDWIQAITKVKSNMDSGMFLGIQEGAIAALNLKDDWYAELNKEYRKRRNLVWKLAGKLGLSYDKSAVGMFVWAKLPEQMSDLDLVDKLLYEKSIFITPGRIFGSKGEGYVRFSLCVTTELIQEAIDRIT</sequence>
<evidence type="ECO:0000256" key="3">
    <source>
        <dbReference type="ARBA" id="ARBA00022679"/>
    </source>
</evidence>
<dbReference type="EMBL" id="JBHUHR010000012">
    <property type="protein sequence ID" value="MFD2033913.1"/>
    <property type="molecule type" value="Genomic_DNA"/>
</dbReference>
<evidence type="ECO:0000256" key="2">
    <source>
        <dbReference type="ARBA" id="ARBA00022576"/>
    </source>
</evidence>
<dbReference type="PANTHER" id="PTHR42832:SF3">
    <property type="entry name" value="L-GLUTAMINE--4-(METHYLSULFANYL)-2-OXOBUTANOATE AMINOTRANSFERASE"/>
    <property type="match status" value="1"/>
</dbReference>
<name>A0ABW4VKW6_9BACT</name>
<dbReference type="Gene3D" id="3.90.1150.10">
    <property type="entry name" value="Aspartate Aminotransferase, domain 1"/>
    <property type="match status" value="1"/>
</dbReference>
<accession>A0ABW4VKW6</accession>
<evidence type="ECO:0000259" key="5">
    <source>
        <dbReference type="Pfam" id="PF00155"/>
    </source>
</evidence>
<evidence type="ECO:0000256" key="4">
    <source>
        <dbReference type="RuleBase" id="RU000481"/>
    </source>
</evidence>
<proteinExistence type="inferred from homology"/>
<organism evidence="6 7">
    <name type="scientific">Belliella marina</name>
    <dbReference type="NCBI Taxonomy" id="1644146"/>
    <lineage>
        <taxon>Bacteria</taxon>
        <taxon>Pseudomonadati</taxon>
        <taxon>Bacteroidota</taxon>
        <taxon>Cytophagia</taxon>
        <taxon>Cytophagales</taxon>
        <taxon>Cyclobacteriaceae</taxon>
        <taxon>Belliella</taxon>
    </lineage>
</organism>
<dbReference type="PANTHER" id="PTHR42832">
    <property type="entry name" value="AMINO ACID AMINOTRANSFERASE"/>
    <property type="match status" value="1"/>
</dbReference>
<gene>
    <name evidence="6" type="ORF">ACFSKL_03870</name>
</gene>
<keyword evidence="2 4" id="KW-0032">Aminotransferase</keyword>
<feature type="domain" description="Aminotransferase class I/classII large" evidence="5">
    <location>
        <begin position="32"/>
        <end position="380"/>
    </location>
</feature>
<comment type="caution">
    <text evidence="6">The sequence shown here is derived from an EMBL/GenBank/DDBJ whole genome shotgun (WGS) entry which is preliminary data.</text>
</comment>
<dbReference type="Proteomes" id="UP001597361">
    <property type="component" value="Unassembled WGS sequence"/>
</dbReference>
<dbReference type="InterPro" id="IPR004838">
    <property type="entry name" value="NHTrfase_class1_PyrdxlP-BS"/>
</dbReference>
<keyword evidence="3 4" id="KW-0808">Transferase</keyword>
<dbReference type="InterPro" id="IPR050881">
    <property type="entry name" value="LL-DAP_aminotransferase"/>
</dbReference>
<dbReference type="RefSeq" id="WP_376883656.1">
    <property type="nucleotide sequence ID" value="NZ_JBHUHR010000012.1"/>
</dbReference>
<dbReference type="EC" id="2.6.1.-" evidence="4"/>
<comment type="similarity">
    <text evidence="4">Belongs to the class-I pyridoxal-phosphate-dependent aminotransferase family.</text>
</comment>
<dbReference type="Pfam" id="PF00155">
    <property type="entry name" value="Aminotran_1_2"/>
    <property type="match status" value="1"/>
</dbReference>
<reference evidence="7" key="1">
    <citation type="journal article" date="2019" name="Int. J. Syst. Evol. Microbiol.">
        <title>The Global Catalogue of Microorganisms (GCM) 10K type strain sequencing project: providing services to taxonomists for standard genome sequencing and annotation.</title>
        <authorList>
            <consortium name="The Broad Institute Genomics Platform"/>
            <consortium name="The Broad Institute Genome Sequencing Center for Infectious Disease"/>
            <person name="Wu L."/>
            <person name="Ma J."/>
        </authorList>
    </citation>
    <scope>NUCLEOTIDE SEQUENCE [LARGE SCALE GENOMIC DNA]</scope>
    <source>
        <strain evidence="7">CGMCC 1.15180</strain>
    </source>
</reference>
<comment type="cofactor">
    <cofactor evidence="1 4">
        <name>pyridoxal 5'-phosphate</name>
        <dbReference type="ChEBI" id="CHEBI:597326"/>
    </cofactor>
</comment>
<dbReference type="InterPro" id="IPR015422">
    <property type="entry name" value="PyrdxlP-dep_Trfase_small"/>
</dbReference>
<evidence type="ECO:0000313" key="6">
    <source>
        <dbReference type="EMBL" id="MFD2033913.1"/>
    </source>
</evidence>
<dbReference type="PROSITE" id="PS00105">
    <property type="entry name" value="AA_TRANSFER_CLASS_1"/>
    <property type="match status" value="1"/>
</dbReference>
<dbReference type="CDD" id="cd00609">
    <property type="entry name" value="AAT_like"/>
    <property type="match status" value="1"/>
</dbReference>
<keyword evidence="7" id="KW-1185">Reference proteome</keyword>
<protein>
    <recommendedName>
        <fullName evidence="4">Aminotransferase</fullName>
        <ecNumber evidence="4">2.6.1.-</ecNumber>
    </recommendedName>
</protein>
<dbReference type="SUPFAM" id="SSF53383">
    <property type="entry name" value="PLP-dependent transferases"/>
    <property type="match status" value="1"/>
</dbReference>